<dbReference type="InterPro" id="IPR050709">
    <property type="entry name" value="Biotin_Carboxyl_Carrier/Decarb"/>
</dbReference>
<dbReference type="InterPro" id="IPR011053">
    <property type="entry name" value="Single_hybrid_motif"/>
</dbReference>
<dbReference type="CDD" id="cd06850">
    <property type="entry name" value="biotinyl_domain"/>
    <property type="match status" value="1"/>
</dbReference>
<dbReference type="PROSITE" id="PS00188">
    <property type="entry name" value="BIOTIN"/>
    <property type="match status" value="1"/>
</dbReference>
<gene>
    <name evidence="4" type="ORF">GF068_10850</name>
</gene>
<evidence type="ECO:0000313" key="5">
    <source>
        <dbReference type="Proteomes" id="UP000440224"/>
    </source>
</evidence>
<dbReference type="SUPFAM" id="SSF51230">
    <property type="entry name" value="Single hybrid motif"/>
    <property type="match status" value="1"/>
</dbReference>
<dbReference type="Pfam" id="PF00364">
    <property type="entry name" value="Biotin_lipoyl"/>
    <property type="match status" value="1"/>
</dbReference>
<name>A0A6N7PQP0_9BACT</name>
<protein>
    <submittedName>
        <fullName evidence="4">Biotin/lipoyl-binding protein</fullName>
    </submittedName>
</protein>
<dbReference type="FunFam" id="2.40.50.100:FF:000003">
    <property type="entry name" value="Acetyl-CoA carboxylase biotin carboxyl carrier protein"/>
    <property type="match status" value="1"/>
</dbReference>
<evidence type="ECO:0000259" key="3">
    <source>
        <dbReference type="PROSITE" id="PS50968"/>
    </source>
</evidence>
<comment type="caution">
    <text evidence="4">The sequence shown here is derived from an EMBL/GenBank/DDBJ whole genome shotgun (WGS) entry which is preliminary data.</text>
</comment>
<dbReference type="InterPro" id="IPR001882">
    <property type="entry name" value="Biotin_BS"/>
</dbReference>
<reference evidence="4 5" key="1">
    <citation type="submission" date="2019-10" db="EMBL/GenBank/DDBJ databases">
        <title>A soil myxobacterium in the family Polyangiaceae.</title>
        <authorList>
            <person name="Li Y."/>
            <person name="Wang J."/>
        </authorList>
    </citation>
    <scope>NUCLEOTIDE SEQUENCE [LARGE SCALE GENOMIC DNA]</scope>
    <source>
        <strain evidence="4 5">DSM 14734</strain>
    </source>
</reference>
<dbReference type="Gene3D" id="2.40.50.100">
    <property type="match status" value="1"/>
</dbReference>
<feature type="domain" description="Lipoyl-binding" evidence="3">
    <location>
        <begin position="213"/>
        <end position="292"/>
    </location>
</feature>
<evidence type="ECO:0000256" key="1">
    <source>
        <dbReference type="ARBA" id="ARBA00023267"/>
    </source>
</evidence>
<evidence type="ECO:0000313" key="4">
    <source>
        <dbReference type="EMBL" id="MRG92424.1"/>
    </source>
</evidence>
<feature type="compositionally biased region" description="Basic and acidic residues" evidence="2">
    <location>
        <begin position="33"/>
        <end position="62"/>
    </location>
</feature>
<dbReference type="PROSITE" id="PS50968">
    <property type="entry name" value="BIOTINYL_LIPOYL"/>
    <property type="match status" value="1"/>
</dbReference>
<dbReference type="PANTHER" id="PTHR45266">
    <property type="entry name" value="OXALOACETATE DECARBOXYLASE ALPHA CHAIN"/>
    <property type="match status" value="1"/>
</dbReference>
<dbReference type="AlphaFoldDB" id="A0A6N7PQP0"/>
<evidence type="ECO:0000256" key="2">
    <source>
        <dbReference type="SAM" id="MobiDB-lite"/>
    </source>
</evidence>
<feature type="region of interest" description="Disordered" evidence="2">
    <location>
        <begin position="25"/>
        <end position="62"/>
    </location>
</feature>
<sequence length="292" mass="32208">MVLRGARARTGRVRRLRCRGAGVERARRKRARVDRARHERAASRRGPDHLRPARARGERGPVHEGRRVRALGALPCARVCRRRPREAAHAGHGLLHDARLQERRREPLRVSRGPLRSGAEAQLRSMRYFVKFPSGREVPVDLTVLPSGEIRAEVEGRTIEIDAYDHQGAVHLDIGGRSVELWMEGTPPEVGVVTSSRRFYARVENERLRALSSVQGGKSGGGEGLITSPMPGRVLKVLVAEGDEVHAGRPLVVVEAMKMENELASTRDGRVKKVYVSAGATVEGGAKLVEIE</sequence>
<proteinExistence type="predicted"/>
<keyword evidence="5" id="KW-1185">Reference proteome</keyword>
<organism evidence="4 5">
    <name type="scientific">Polyangium spumosum</name>
    <dbReference type="NCBI Taxonomy" id="889282"/>
    <lineage>
        <taxon>Bacteria</taxon>
        <taxon>Pseudomonadati</taxon>
        <taxon>Myxococcota</taxon>
        <taxon>Polyangia</taxon>
        <taxon>Polyangiales</taxon>
        <taxon>Polyangiaceae</taxon>
        <taxon>Polyangium</taxon>
    </lineage>
</organism>
<accession>A0A6N7PQP0</accession>
<dbReference type="EMBL" id="WJIE01000003">
    <property type="protein sequence ID" value="MRG92424.1"/>
    <property type="molecule type" value="Genomic_DNA"/>
</dbReference>
<dbReference type="InterPro" id="IPR000089">
    <property type="entry name" value="Biotin_lipoyl"/>
</dbReference>
<keyword evidence="1" id="KW-0092">Biotin</keyword>
<dbReference type="Proteomes" id="UP000440224">
    <property type="component" value="Unassembled WGS sequence"/>
</dbReference>
<dbReference type="OrthoDB" id="9812676at2"/>
<dbReference type="PANTHER" id="PTHR45266:SF3">
    <property type="entry name" value="OXALOACETATE DECARBOXYLASE ALPHA CHAIN"/>
    <property type="match status" value="1"/>
</dbReference>